<name>A0A7W2AJE3_9BACL</name>
<dbReference type="EMBL" id="JACEIP010000069">
    <property type="protein sequence ID" value="MBA4544711.1"/>
    <property type="molecule type" value="Genomic_DNA"/>
</dbReference>
<keyword evidence="2" id="KW-1185">Reference proteome</keyword>
<dbReference type="Proteomes" id="UP000530514">
    <property type="component" value="Unassembled WGS sequence"/>
</dbReference>
<dbReference type="RefSeq" id="WP_181735477.1">
    <property type="nucleotide sequence ID" value="NZ_JACEIP010000069.1"/>
</dbReference>
<dbReference type="AlphaFoldDB" id="A0A7W2AJE3"/>
<evidence type="ECO:0000313" key="2">
    <source>
        <dbReference type="Proteomes" id="UP000530514"/>
    </source>
</evidence>
<organism evidence="1 2">
    <name type="scientific">Thermoactinomyces daqus</name>
    <dbReference type="NCBI Taxonomy" id="1329516"/>
    <lineage>
        <taxon>Bacteria</taxon>
        <taxon>Bacillati</taxon>
        <taxon>Bacillota</taxon>
        <taxon>Bacilli</taxon>
        <taxon>Bacillales</taxon>
        <taxon>Thermoactinomycetaceae</taxon>
        <taxon>Thermoactinomyces</taxon>
    </lineage>
</organism>
<sequence length="151" mass="18145">MTKWLLKINRDPYIENPDWELVQKYLKQMDGKSISMVLLRRKAKGEIVVHGGNLVDGQNIYYVNYWYELTDPLFEEEDEEGIEGLYPSDTYFELVDQTRSEEKEYCITISQLSIMPEKVCVSWDYMLKAIKYFYDHDGKLNPDQKWREFEM</sequence>
<protein>
    <submittedName>
        <fullName evidence="1">Uncharacterized protein</fullName>
    </submittedName>
</protein>
<reference evidence="1 2" key="1">
    <citation type="submission" date="2020-07" db="EMBL/GenBank/DDBJ databases">
        <authorList>
            <person name="Feng H."/>
        </authorList>
    </citation>
    <scope>NUCLEOTIDE SEQUENCE [LARGE SCALE GENOMIC DNA]</scope>
    <source>
        <strain evidence="2">s-11</strain>
    </source>
</reference>
<accession>A0A7W2AJE3</accession>
<proteinExistence type="predicted"/>
<gene>
    <name evidence="1" type="ORF">H1164_18035</name>
</gene>
<evidence type="ECO:0000313" key="1">
    <source>
        <dbReference type="EMBL" id="MBA4544711.1"/>
    </source>
</evidence>
<comment type="caution">
    <text evidence="1">The sequence shown here is derived from an EMBL/GenBank/DDBJ whole genome shotgun (WGS) entry which is preliminary data.</text>
</comment>